<dbReference type="AlphaFoldDB" id="A0A0F2M288"/>
<proteinExistence type="predicted"/>
<feature type="region of interest" description="Disordered" evidence="1">
    <location>
        <begin position="20"/>
        <end position="40"/>
    </location>
</feature>
<comment type="caution">
    <text evidence="2">The sequence shown here is derived from an EMBL/GenBank/DDBJ whole genome shotgun (WGS) entry which is preliminary data.</text>
</comment>
<accession>A0A0F2M288</accession>
<reference evidence="2 3" key="1">
    <citation type="journal article" date="2014" name="BMC Genomics">
        <title>Comparative genomics of the major fungal agents of human and animal Sporotrichosis: Sporothrix schenckii and Sporothrix brasiliensis.</title>
        <authorList>
            <person name="Teixeira M.M."/>
            <person name="de Almeida L.G."/>
            <person name="Kubitschek-Barreira P."/>
            <person name="Alves F.L."/>
            <person name="Kioshima E.S."/>
            <person name="Abadio A.K."/>
            <person name="Fernandes L."/>
            <person name="Derengowski L.S."/>
            <person name="Ferreira K.S."/>
            <person name="Souza R.C."/>
            <person name="Ruiz J.C."/>
            <person name="de Andrade N.C."/>
            <person name="Paes H.C."/>
            <person name="Nicola A.M."/>
            <person name="Albuquerque P."/>
            <person name="Gerber A.L."/>
            <person name="Martins V.P."/>
            <person name="Peconick L.D."/>
            <person name="Neto A.V."/>
            <person name="Chaucanez C.B."/>
            <person name="Silva P.A."/>
            <person name="Cunha O.L."/>
            <person name="de Oliveira F.F."/>
            <person name="dos Santos T.C."/>
            <person name="Barros A.L."/>
            <person name="Soares M.A."/>
            <person name="de Oliveira L.M."/>
            <person name="Marini M.M."/>
            <person name="Villalobos-Duno H."/>
            <person name="Cunha M.M."/>
            <person name="de Hoog S."/>
            <person name="da Silveira J.F."/>
            <person name="Henrissat B."/>
            <person name="Nino-Vega G.A."/>
            <person name="Cisalpino P.S."/>
            <person name="Mora-Montes H.M."/>
            <person name="Almeida S.R."/>
            <person name="Stajich J.E."/>
            <person name="Lopes-Bezerra L.M."/>
            <person name="Vasconcelos A.T."/>
            <person name="Felipe M.S."/>
        </authorList>
    </citation>
    <scope>NUCLEOTIDE SEQUENCE [LARGE SCALE GENOMIC DNA]</scope>
    <source>
        <strain evidence="2 3">1099-18</strain>
    </source>
</reference>
<dbReference type="EMBL" id="AXCR01000010">
    <property type="protein sequence ID" value="KJR82251.1"/>
    <property type="molecule type" value="Genomic_DNA"/>
</dbReference>
<dbReference type="RefSeq" id="XP_016584927.1">
    <property type="nucleotide sequence ID" value="XM_016736916.1"/>
</dbReference>
<dbReference type="VEuPathDB" id="FungiDB:SPSK_10543"/>
<sequence length="87" mass="10559">MESLRKRAIGLSIEITPNMDRHMRDQRKVPQEQQPGTTVHPNWDDLEYRWAPQHIVFYIYTPLVRMVVAWHRHRRHHVGTLFYSEVV</sequence>
<reference evidence="2 3" key="2">
    <citation type="journal article" date="2015" name="Eukaryot. Cell">
        <title>Asexual propagation of a virulent clone complex in a human and feline outbreak of sporotrichosis.</title>
        <authorList>
            <person name="Teixeira Mde M."/>
            <person name="Rodrigues A.M."/>
            <person name="Tsui C.K."/>
            <person name="de Almeida L.G."/>
            <person name="Van Diepeningen A.D."/>
            <person name="van den Ende B.G."/>
            <person name="Fernandes G.F."/>
            <person name="Kano R."/>
            <person name="Hamelin R.C."/>
            <person name="Lopes-Bezerra L.M."/>
            <person name="Vasconcelos A.T."/>
            <person name="de Hoog S."/>
            <person name="de Camargo Z.P."/>
            <person name="Felipe M.S."/>
        </authorList>
    </citation>
    <scope>NUCLEOTIDE SEQUENCE [LARGE SCALE GENOMIC DNA]</scope>
    <source>
        <strain evidence="2 3">1099-18</strain>
    </source>
</reference>
<protein>
    <submittedName>
        <fullName evidence="2">Uncharacterized protein</fullName>
    </submittedName>
</protein>
<dbReference type="KEGG" id="ssck:SPSK_10543"/>
<dbReference type="Proteomes" id="UP000033710">
    <property type="component" value="Unassembled WGS sequence"/>
</dbReference>
<evidence type="ECO:0000313" key="3">
    <source>
        <dbReference type="Proteomes" id="UP000033710"/>
    </source>
</evidence>
<evidence type="ECO:0000313" key="2">
    <source>
        <dbReference type="EMBL" id="KJR82251.1"/>
    </source>
</evidence>
<dbReference type="GeneID" id="27672193"/>
<name>A0A0F2M288_SPOSC</name>
<organism evidence="2 3">
    <name type="scientific">Sporothrix schenckii 1099-18</name>
    <dbReference type="NCBI Taxonomy" id="1397361"/>
    <lineage>
        <taxon>Eukaryota</taxon>
        <taxon>Fungi</taxon>
        <taxon>Dikarya</taxon>
        <taxon>Ascomycota</taxon>
        <taxon>Pezizomycotina</taxon>
        <taxon>Sordariomycetes</taxon>
        <taxon>Sordariomycetidae</taxon>
        <taxon>Ophiostomatales</taxon>
        <taxon>Ophiostomataceae</taxon>
        <taxon>Sporothrix</taxon>
    </lineage>
</organism>
<evidence type="ECO:0000256" key="1">
    <source>
        <dbReference type="SAM" id="MobiDB-lite"/>
    </source>
</evidence>
<gene>
    <name evidence="2" type="ORF">SPSK_10543</name>
</gene>
<feature type="compositionally biased region" description="Basic and acidic residues" evidence="1">
    <location>
        <begin position="20"/>
        <end position="30"/>
    </location>
</feature>
<feature type="compositionally biased region" description="Polar residues" evidence="1">
    <location>
        <begin position="31"/>
        <end position="40"/>
    </location>
</feature>